<dbReference type="PIRSF" id="PIRSF004553">
    <property type="entry name" value="CHP00095"/>
    <property type="match status" value="1"/>
</dbReference>
<dbReference type="Gene3D" id="3.40.50.150">
    <property type="entry name" value="Vaccinia Virus protein VP39"/>
    <property type="match status" value="1"/>
</dbReference>
<keyword evidence="8" id="KW-0949">S-adenosyl-L-methionine</keyword>
<dbReference type="InterPro" id="IPR002052">
    <property type="entry name" value="DNA_methylase_N6_adenine_CS"/>
</dbReference>
<evidence type="ECO:0000256" key="2">
    <source>
        <dbReference type="ARBA" id="ARBA00005269"/>
    </source>
</evidence>
<dbReference type="GO" id="GO:0052913">
    <property type="term" value="F:16S rRNA (guanine(966)-N(2))-methyltransferase activity"/>
    <property type="evidence" value="ECO:0007669"/>
    <property type="project" value="UniProtKB-EC"/>
</dbReference>
<evidence type="ECO:0000256" key="4">
    <source>
        <dbReference type="ARBA" id="ARBA00013682"/>
    </source>
</evidence>
<organism evidence="9">
    <name type="scientific">Salinispirillum sp. LH 10-3-1</name>
    <dbReference type="NCBI Taxonomy" id="2952525"/>
    <lineage>
        <taxon>Bacteria</taxon>
        <taxon>Pseudomonadati</taxon>
        <taxon>Pseudomonadota</taxon>
        <taxon>Gammaproteobacteria</taxon>
        <taxon>Oceanospirillales</taxon>
        <taxon>Saccharospirillaceae</taxon>
        <taxon>Salinispirillum</taxon>
    </lineage>
</organism>
<protein>
    <recommendedName>
        <fullName evidence="4 8">Ribosomal RNA small subunit methyltransferase D</fullName>
        <ecNumber evidence="3 8">2.1.1.171</ecNumber>
    </recommendedName>
</protein>
<dbReference type="Pfam" id="PF03602">
    <property type="entry name" value="Cons_hypoth95"/>
    <property type="match status" value="1"/>
</dbReference>
<dbReference type="PANTHER" id="PTHR43542:SF1">
    <property type="entry name" value="METHYLTRANSFERASE"/>
    <property type="match status" value="1"/>
</dbReference>
<evidence type="ECO:0000313" key="9">
    <source>
        <dbReference type="EMBL" id="WLD58271.1"/>
    </source>
</evidence>
<dbReference type="PROSITE" id="PS00092">
    <property type="entry name" value="N6_MTASE"/>
    <property type="match status" value="1"/>
</dbReference>
<evidence type="ECO:0000256" key="6">
    <source>
        <dbReference type="ARBA" id="ARBA00022679"/>
    </source>
</evidence>
<comment type="similarity">
    <text evidence="2 8">Belongs to the methyltransferase superfamily. RsmD family.</text>
</comment>
<evidence type="ECO:0000256" key="1">
    <source>
        <dbReference type="ARBA" id="ARBA00002649"/>
    </source>
</evidence>
<evidence type="ECO:0000256" key="3">
    <source>
        <dbReference type="ARBA" id="ARBA00012141"/>
    </source>
</evidence>
<keyword evidence="5 8" id="KW-0489">Methyltransferase</keyword>
<dbReference type="EMBL" id="CP101717">
    <property type="protein sequence ID" value="WLD58271.1"/>
    <property type="molecule type" value="Genomic_DNA"/>
</dbReference>
<dbReference type="InterPro" id="IPR029063">
    <property type="entry name" value="SAM-dependent_MTases_sf"/>
</dbReference>
<gene>
    <name evidence="9" type="primary">rsmD</name>
    <name evidence="9" type="ORF">NFC81_00415</name>
</gene>
<reference evidence="9" key="1">
    <citation type="submission" date="2022-07" db="EMBL/GenBank/DDBJ databases">
        <title>Complete genome sequence of Salinispirillum sp. LH10-3-1 capable of multiple carbohydrate inversion isolated from a soda lake.</title>
        <authorList>
            <person name="Liu J."/>
            <person name="Zhai Y."/>
            <person name="Zhang H."/>
            <person name="Yang H."/>
            <person name="Qu J."/>
            <person name="Li J."/>
        </authorList>
    </citation>
    <scope>NUCLEOTIDE SEQUENCE</scope>
    <source>
        <strain evidence="9">LH 10-3-1</strain>
    </source>
</reference>
<sequence>MPRNNKTVAVQRSENSLRITGGEMRGRRFHFAVRPGLRPTLERERERLFNWLQYDLAGRRILDGFAGSGVLGLEALSRAAAHCTFVERDAVAAKAINQTVQTFRCAERSSVVTADFFSWIQAVPDTFDLVFLDPPFAADLFEQAVAAIAAAPAVRSGALIYVEAPASYAPVWGAAWTVEKDKKSGSLVQYLVRKN</sequence>
<dbReference type="NCBIfam" id="TIGR00095">
    <property type="entry name" value="16S rRNA (guanine(966)-N(2))-methyltransferase RsmD"/>
    <property type="match status" value="1"/>
</dbReference>
<keyword evidence="6 8" id="KW-0808">Transferase</keyword>
<dbReference type="PANTHER" id="PTHR43542">
    <property type="entry name" value="METHYLTRANSFERASE"/>
    <property type="match status" value="1"/>
</dbReference>
<dbReference type="GO" id="GO:0003676">
    <property type="term" value="F:nucleic acid binding"/>
    <property type="evidence" value="ECO:0007669"/>
    <property type="project" value="InterPro"/>
</dbReference>
<evidence type="ECO:0000256" key="5">
    <source>
        <dbReference type="ARBA" id="ARBA00022603"/>
    </source>
</evidence>
<dbReference type="CDD" id="cd02440">
    <property type="entry name" value="AdoMet_MTases"/>
    <property type="match status" value="1"/>
</dbReference>
<dbReference type="SUPFAM" id="SSF53335">
    <property type="entry name" value="S-adenosyl-L-methionine-dependent methyltransferases"/>
    <property type="match status" value="1"/>
</dbReference>
<comment type="function">
    <text evidence="1 8">Specifically methylates the guanine in position 966 of 16S rRNA in the assembled 30S particle.</text>
</comment>
<dbReference type="AlphaFoldDB" id="A0AB38YFY9"/>
<evidence type="ECO:0000256" key="7">
    <source>
        <dbReference type="ARBA" id="ARBA00048326"/>
    </source>
</evidence>
<evidence type="ECO:0000256" key="8">
    <source>
        <dbReference type="PIRNR" id="PIRNR004553"/>
    </source>
</evidence>
<name>A0AB38YFY9_9GAMM</name>
<accession>A0AB38YFY9</accession>
<comment type="catalytic activity">
    <reaction evidence="7 8">
        <text>guanosine(966) in 16S rRNA + S-adenosyl-L-methionine = N(2)-methylguanosine(966) in 16S rRNA + S-adenosyl-L-homocysteine + H(+)</text>
        <dbReference type="Rhea" id="RHEA:23548"/>
        <dbReference type="Rhea" id="RHEA-COMP:10211"/>
        <dbReference type="Rhea" id="RHEA-COMP:10212"/>
        <dbReference type="ChEBI" id="CHEBI:15378"/>
        <dbReference type="ChEBI" id="CHEBI:57856"/>
        <dbReference type="ChEBI" id="CHEBI:59789"/>
        <dbReference type="ChEBI" id="CHEBI:74269"/>
        <dbReference type="ChEBI" id="CHEBI:74481"/>
        <dbReference type="EC" id="2.1.1.171"/>
    </reaction>
</comment>
<proteinExistence type="inferred from homology"/>
<dbReference type="InterPro" id="IPR004398">
    <property type="entry name" value="RNA_MeTrfase_RsmD"/>
</dbReference>
<dbReference type="EC" id="2.1.1.171" evidence="3 8"/>
<keyword evidence="8" id="KW-0698">rRNA processing</keyword>
<dbReference type="RefSeq" id="WP_304995557.1">
    <property type="nucleotide sequence ID" value="NZ_CP101717.1"/>
</dbReference>